<dbReference type="GO" id="GO:0016567">
    <property type="term" value="P:protein ubiquitination"/>
    <property type="evidence" value="ECO:0007669"/>
    <property type="project" value="TreeGrafter"/>
</dbReference>
<dbReference type="AlphaFoldDB" id="A0A915IUT6"/>
<reference evidence="5" key="1">
    <citation type="submission" date="2022-11" db="UniProtKB">
        <authorList>
            <consortium name="WormBaseParasite"/>
        </authorList>
    </citation>
    <scope>IDENTIFICATION</scope>
</reference>
<keyword evidence="2" id="KW-0802">TPR repeat</keyword>
<dbReference type="SUPFAM" id="SSF48452">
    <property type="entry name" value="TPR-like"/>
    <property type="match status" value="1"/>
</dbReference>
<dbReference type="PANTHER" id="PTHR12558">
    <property type="entry name" value="CELL DIVISION CYCLE 16,23,27"/>
    <property type="match status" value="1"/>
</dbReference>
<evidence type="ECO:0000259" key="3">
    <source>
        <dbReference type="Pfam" id="PF04049"/>
    </source>
</evidence>
<dbReference type="GO" id="GO:0051301">
    <property type="term" value="P:cell division"/>
    <property type="evidence" value="ECO:0007669"/>
    <property type="project" value="TreeGrafter"/>
</dbReference>
<name>A0A915IUT6_ROMCU</name>
<dbReference type="InterPro" id="IPR007192">
    <property type="entry name" value="APC8"/>
</dbReference>
<dbReference type="Gene3D" id="1.25.40.10">
    <property type="entry name" value="Tetratricopeptide repeat domain"/>
    <property type="match status" value="1"/>
</dbReference>
<keyword evidence="4" id="KW-1185">Reference proteome</keyword>
<evidence type="ECO:0000256" key="2">
    <source>
        <dbReference type="ARBA" id="ARBA00022803"/>
    </source>
</evidence>
<dbReference type="Proteomes" id="UP000887565">
    <property type="component" value="Unplaced"/>
</dbReference>
<accession>A0A915IUT6</accession>
<dbReference type="InterPro" id="IPR011990">
    <property type="entry name" value="TPR-like_helical_dom_sf"/>
</dbReference>
<evidence type="ECO:0000313" key="5">
    <source>
        <dbReference type="WBParaSite" id="nRc.2.0.1.t17154-RA"/>
    </source>
</evidence>
<dbReference type="Pfam" id="PF04049">
    <property type="entry name" value="ANAPC8"/>
    <property type="match status" value="1"/>
</dbReference>
<evidence type="ECO:0000256" key="1">
    <source>
        <dbReference type="ARBA" id="ARBA00022737"/>
    </source>
</evidence>
<dbReference type="GO" id="GO:0045842">
    <property type="term" value="P:positive regulation of mitotic metaphase/anaphase transition"/>
    <property type="evidence" value="ECO:0007669"/>
    <property type="project" value="TreeGrafter"/>
</dbReference>
<organism evidence="4 5">
    <name type="scientific">Romanomermis culicivorax</name>
    <name type="common">Nematode worm</name>
    <dbReference type="NCBI Taxonomy" id="13658"/>
    <lineage>
        <taxon>Eukaryota</taxon>
        <taxon>Metazoa</taxon>
        <taxon>Ecdysozoa</taxon>
        <taxon>Nematoda</taxon>
        <taxon>Enoplea</taxon>
        <taxon>Dorylaimia</taxon>
        <taxon>Mermithida</taxon>
        <taxon>Mermithoidea</taxon>
        <taxon>Mermithidae</taxon>
        <taxon>Romanomermis</taxon>
    </lineage>
</organism>
<keyword evidence="1" id="KW-0677">Repeat</keyword>
<dbReference type="GO" id="GO:0005680">
    <property type="term" value="C:anaphase-promoting complex"/>
    <property type="evidence" value="ECO:0007669"/>
    <property type="project" value="InterPro"/>
</dbReference>
<protein>
    <recommendedName>
        <fullName evidence="3">Cdc23 domain-containing protein</fullName>
    </recommendedName>
</protein>
<dbReference type="WBParaSite" id="nRc.2.0.1.t17154-RA">
    <property type="protein sequence ID" value="nRc.2.0.1.t17154-RA"/>
    <property type="gene ID" value="nRc.2.0.1.g17154"/>
</dbReference>
<proteinExistence type="predicted"/>
<dbReference type="PANTHER" id="PTHR12558:SF10">
    <property type="entry name" value="CELL DIVISION CYCLE PROTEIN 23 HOMOLOG"/>
    <property type="match status" value="1"/>
</dbReference>
<dbReference type="GO" id="GO:0031145">
    <property type="term" value="P:anaphase-promoting complex-dependent catabolic process"/>
    <property type="evidence" value="ECO:0007669"/>
    <property type="project" value="TreeGrafter"/>
</dbReference>
<sequence length="267" mass="31915">MQFWIVRMAAYITKFALQPRTLPKLWIKRASEMLYNAYEASLDLTNIESTSAEAGEKKKLDNMADVLDKQLQFENPFLNELQTDLTRIYETRKMDAYLLYLYGLVLNEQNLTDDALKFFVESVNLAPHFWLPWLELSRLIKNKEQYQMLILPDHWMQNLFLGELYQRLQMLNEAVQIYDELMQLNVLRRSLYIKTQLAVVHHNLQGIRIYSRVHFKDPNSVLEIFKDIMDADEYRMDHVDTYSNSLFVRIEHYFKTAKLFSRMSTPF</sequence>
<feature type="domain" description="Cdc23" evidence="3">
    <location>
        <begin position="54"/>
        <end position="198"/>
    </location>
</feature>
<evidence type="ECO:0000313" key="4">
    <source>
        <dbReference type="Proteomes" id="UP000887565"/>
    </source>
</evidence>